<evidence type="ECO:0000256" key="1">
    <source>
        <dbReference type="ARBA" id="ARBA00004761"/>
    </source>
</evidence>
<dbReference type="RefSeq" id="WP_201103154.1">
    <property type="nucleotide sequence ID" value="NZ_CP067977.1"/>
</dbReference>
<dbReference type="NCBIfam" id="NF006600">
    <property type="entry name" value="PRK09140.1"/>
    <property type="match status" value="1"/>
</dbReference>
<dbReference type="Proteomes" id="UP000595448">
    <property type="component" value="Chromosome"/>
</dbReference>
<keyword evidence="7" id="KW-1185">Reference proteome</keyword>
<organism evidence="6 7">
    <name type="scientific">Brevundimonas vitisensis</name>
    <dbReference type="NCBI Taxonomy" id="2800818"/>
    <lineage>
        <taxon>Bacteria</taxon>
        <taxon>Pseudomonadati</taxon>
        <taxon>Pseudomonadota</taxon>
        <taxon>Alphaproteobacteria</taxon>
        <taxon>Caulobacterales</taxon>
        <taxon>Caulobacteraceae</taxon>
        <taxon>Brevundimonas</taxon>
    </lineage>
</organism>
<proteinExistence type="inferred from homology"/>
<dbReference type="Pfam" id="PF01081">
    <property type="entry name" value="Aldolase"/>
    <property type="match status" value="1"/>
</dbReference>
<dbReference type="SUPFAM" id="SSF51569">
    <property type="entry name" value="Aldolase"/>
    <property type="match status" value="1"/>
</dbReference>
<comment type="pathway">
    <text evidence="1">Carbohydrate acid metabolism.</text>
</comment>
<comment type="similarity">
    <text evidence="2">Belongs to the KHG/KDPG aldolase family.</text>
</comment>
<protein>
    <submittedName>
        <fullName evidence="6">2-dehydro-3-deoxy-6-phosphogalactonate aldolase</fullName>
    </submittedName>
</protein>
<reference evidence="6 7" key="1">
    <citation type="submission" date="2021-01" db="EMBL/GenBank/DDBJ databases">
        <title>Brevundimonas vitis sp. nov., an bacterium isolated from grape (Vitis vinifera).</title>
        <authorList>
            <person name="Jiang L."/>
            <person name="Lee J."/>
        </authorList>
    </citation>
    <scope>NUCLEOTIDE SEQUENCE [LARGE SCALE GENOMIC DNA]</scope>
    <source>
        <strain evidence="6 7">GRTSA-9</strain>
    </source>
</reference>
<dbReference type="PROSITE" id="PS00160">
    <property type="entry name" value="ALDOLASE_KDPG_KHG_2"/>
    <property type="match status" value="1"/>
</dbReference>
<dbReference type="InterPro" id="IPR000887">
    <property type="entry name" value="Aldlse_KDPG_KHG"/>
</dbReference>
<name>A0ABX7BML3_9CAUL</name>
<evidence type="ECO:0000313" key="6">
    <source>
        <dbReference type="EMBL" id="QQQ18800.1"/>
    </source>
</evidence>
<dbReference type="Gene3D" id="3.20.20.70">
    <property type="entry name" value="Aldolase class I"/>
    <property type="match status" value="1"/>
</dbReference>
<accession>A0ABX7BML3</accession>
<keyword evidence="5" id="KW-0119">Carbohydrate metabolism</keyword>
<comment type="subunit">
    <text evidence="3">Homotrimer.</text>
</comment>
<dbReference type="CDD" id="cd00452">
    <property type="entry name" value="KDPG_aldolase"/>
    <property type="match status" value="1"/>
</dbReference>
<dbReference type="InterPro" id="IPR013785">
    <property type="entry name" value="Aldolase_TIM"/>
</dbReference>
<evidence type="ECO:0000313" key="7">
    <source>
        <dbReference type="Proteomes" id="UP000595448"/>
    </source>
</evidence>
<dbReference type="PANTHER" id="PTHR30246">
    <property type="entry name" value="2-KETO-3-DEOXY-6-PHOSPHOGLUCONATE ALDOLASE"/>
    <property type="match status" value="1"/>
</dbReference>
<dbReference type="PANTHER" id="PTHR30246:SF1">
    <property type="entry name" value="2-DEHYDRO-3-DEOXY-6-PHOSPHOGALACTONATE ALDOLASE-RELATED"/>
    <property type="match status" value="1"/>
</dbReference>
<dbReference type="InterPro" id="IPR031338">
    <property type="entry name" value="KDPG/KHG_AS_2"/>
</dbReference>
<evidence type="ECO:0000256" key="3">
    <source>
        <dbReference type="ARBA" id="ARBA00011233"/>
    </source>
</evidence>
<keyword evidence="4" id="KW-0456">Lyase</keyword>
<dbReference type="EMBL" id="CP067977">
    <property type="protein sequence ID" value="QQQ18800.1"/>
    <property type="molecule type" value="Genomic_DNA"/>
</dbReference>
<evidence type="ECO:0000256" key="2">
    <source>
        <dbReference type="ARBA" id="ARBA00006906"/>
    </source>
</evidence>
<sequence length="206" mass="21079">MIDPHLSALPLIAILRGLKPDEALAIGEALFHSGFRCLEVPLNSPEPLDSIALLAERFGDRMLVGAGTVLTTDAVDDVARAGGRLIVSPNTDPAVIAHAKTRGMVCLPGVFTPTEAFVALAAGADGLKLFPAEVAGPAGLKALKAVLPSDVPLYAVGGVDPGTLSQWRSGGADGFGIGSALYRPGRAAVDVARQAEAFVAAWHAAQ</sequence>
<evidence type="ECO:0000256" key="5">
    <source>
        <dbReference type="ARBA" id="ARBA00023277"/>
    </source>
</evidence>
<gene>
    <name evidence="6" type="ORF">JIP62_01220</name>
</gene>
<evidence type="ECO:0000256" key="4">
    <source>
        <dbReference type="ARBA" id="ARBA00023239"/>
    </source>
</evidence>